<protein>
    <submittedName>
        <fullName evidence="3">UPF0716 protein FxsA</fullName>
    </submittedName>
</protein>
<accession>A0A4R1K1V8</accession>
<evidence type="ECO:0000313" key="4">
    <source>
        <dbReference type="Proteomes" id="UP000295565"/>
    </source>
</evidence>
<comment type="caution">
    <text evidence="3">The sequence shown here is derived from an EMBL/GenBank/DDBJ whole genome shotgun (WGS) entry which is preliminary data.</text>
</comment>
<gene>
    <name evidence="3" type="ORF">EV690_1592</name>
</gene>
<dbReference type="Pfam" id="PF04186">
    <property type="entry name" value="FxsA"/>
    <property type="match status" value="1"/>
</dbReference>
<sequence>MFLYLFLIIAGLSMAELYVLIHVGAVIGALPTIGLTILTAIIGASLVRSQGLQTVFKAQQKISEGQIPAQQVIEGLMLVVAGAFLIMPGFITDFCGMILLIPPVRAYFAKRVLNSKHINFQVPPGRGGDGNTFEGEFHRRDDHDNDRLN</sequence>
<dbReference type="GO" id="GO:0016020">
    <property type="term" value="C:membrane"/>
    <property type="evidence" value="ECO:0007669"/>
    <property type="project" value="InterPro"/>
</dbReference>
<dbReference type="Proteomes" id="UP000295565">
    <property type="component" value="Unassembled WGS sequence"/>
</dbReference>
<reference evidence="3 4" key="1">
    <citation type="submission" date="2019-03" db="EMBL/GenBank/DDBJ databases">
        <title>Genomic Encyclopedia of Type Strains, Phase IV (KMG-IV): sequencing the most valuable type-strain genomes for metagenomic binning, comparative biology and taxonomic classification.</title>
        <authorList>
            <person name="Goeker M."/>
        </authorList>
    </citation>
    <scope>NUCLEOTIDE SEQUENCE [LARGE SCALE GENOMIC DNA]</scope>
    <source>
        <strain evidence="3 4">DSM 18577</strain>
    </source>
</reference>
<feature type="transmembrane region" description="Helical" evidence="2">
    <location>
        <begin position="76"/>
        <end position="101"/>
    </location>
</feature>
<dbReference type="AlphaFoldDB" id="A0A4R1K1V8"/>
<proteinExistence type="predicted"/>
<evidence type="ECO:0000256" key="2">
    <source>
        <dbReference type="SAM" id="Phobius"/>
    </source>
</evidence>
<dbReference type="RefSeq" id="WP_207907514.1">
    <property type="nucleotide sequence ID" value="NZ_OU594967.1"/>
</dbReference>
<feature type="transmembrane region" description="Helical" evidence="2">
    <location>
        <begin position="25"/>
        <end position="47"/>
    </location>
</feature>
<keyword evidence="2" id="KW-0472">Membrane</keyword>
<dbReference type="EMBL" id="SMGD01000012">
    <property type="protein sequence ID" value="TCK57890.1"/>
    <property type="molecule type" value="Genomic_DNA"/>
</dbReference>
<keyword evidence="2" id="KW-1133">Transmembrane helix</keyword>
<feature type="region of interest" description="Disordered" evidence="1">
    <location>
        <begin position="123"/>
        <end position="149"/>
    </location>
</feature>
<keyword evidence="2" id="KW-0812">Transmembrane</keyword>
<dbReference type="InterPro" id="IPR007313">
    <property type="entry name" value="FxsA"/>
</dbReference>
<keyword evidence="4" id="KW-1185">Reference proteome</keyword>
<organism evidence="3 4">
    <name type="scientific">Celerinatantimonas diazotrophica</name>
    <dbReference type="NCBI Taxonomy" id="412034"/>
    <lineage>
        <taxon>Bacteria</taxon>
        <taxon>Pseudomonadati</taxon>
        <taxon>Pseudomonadota</taxon>
        <taxon>Gammaproteobacteria</taxon>
        <taxon>Celerinatantimonadaceae</taxon>
        <taxon>Celerinatantimonas</taxon>
    </lineage>
</organism>
<feature type="compositionally biased region" description="Basic and acidic residues" evidence="1">
    <location>
        <begin position="135"/>
        <end position="149"/>
    </location>
</feature>
<evidence type="ECO:0000256" key="1">
    <source>
        <dbReference type="SAM" id="MobiDB-lite"/>
    </source>
</evidence>
<dbReference type="PANTHER" id="PTHR35335:SF1">
    <property type="entry name" value="UPF0716 PROTEIN FXSA"/>
    <property type="match status" value="1"/>
</dbReference>
<dbReference type="NCBIfam" id="NF008528">
    <property type="entry name" value="PRK11463.1-2"/>
    <property type="match status" value="1"/>
</dbReference>
<evidence type="ECO:0000313" key="3">
    <source>
        <dbReference type="EMBL" id="TCK57890.1"/>
    </source>
</evidence>
<dbReference type="PANTHER" id="PTHR35335">
    <property type="entry name" value="UPF0716 PROTEIN FXSA"/>
    <property type="match status" value="1"/>
</dbReference>
<name>A0A4R1K1V8_9GAMM</name>